<proteinExistence type="predicted"/>
<organism evidence="2 3">
    <name type="scientific">Ferrimonas pelagia</name>
    <dbReference type="NCBI Taxonomy" id="1177826"/>
    <lineage>
        <taxon>Bacteria</taxon>
        <taxon>Pseudomonadati</taxon>
        <taxon>Pseudomonadota</taxon>
        <taxon>Gammaproteobacteria</taxon>
        <taxon>Alteromonadales</taxon>
        <taxon>Ferrimonadaceae</taxon>
        <taxon>Ferrimonas</taxon>
    </lineage>
</organism>
<name>A0ABP9EVU7_9GAMM</name>
<feature type="compositionally biased region" description="Basic and acidic residues" evidence="1">
    <location>
        <begin position="1"/>
        <end position="12"/>
    </location>
</feature>
<feature type="region of interest" description="Disordered" evidence="1">
    <location>
        <begin position="1"/>
        <end position="25"/>
    </location>
</feature>
<comment type="caution">
    <text evidence="2">The sequence shown here is derived from an EMBL/GenBank/DDBJ whole genome shotgun (WGS) entry which is preliminary data.</text>
</comment>
<evidence type="ECO:0008006" key="4">
    <source>
        <dbReference type="Google" id="ProtNLM"/>
    </source>
</evidence>
<dbReference type="Proteomes" id="UP001499988">
    <property type="component" value="Unassembled WGS sequence"/>
</dbReference>
<sequence>MCSTDLDPKADRNATAGEAKGGVNSHRRCTRLKPAGLMRIDKWIGQYDSYGVLILSTQVQTKNTHIPVKTNFSTEKRVKSALSLSIWLQSCYTF</sequence>
<protein>
    <recommendedName>
        <fullName evidence="4">Transposase</fullName>
    </recommendedName>
</protein>
<gene>
    <name evidence="2" type="ORF">GCM10023333_22120</name>
</gene>
<dbReference type="EMBL" id="BAABJZ010000075">
    <property type="protein sequence ID" value="GAA4888325.1"/>
    <property type="molecule type" value="Genomic_DNA"/>
</dbReference>
<keyword evidence="3" id="KW-1185">Reference proteome</keyword>
<reference evidence="3" key="1">
    <citation type="journal article" date="2019" name="Int. J. Syst. Evol. Microbiol.">
        <title>The Global Catalogue of Microorganisms (GCM) 10K type strain sequencing project: providing services to taxonomists for standard genome sequencing and annotation.</title>
        <authorList>
            <consortium name="The Broad Institute Genomics Platform"/>
            <consortium name="The Broad Institute Genome Sequencing Center for Infectious Disease"/>
            <person name="Wu L."/>
            <person name="Ma J."/>
        </authorList>
    </citation>
    <scope>NUCLEOTIDE SEQUENCE [LARGE SCALE GENOMIC DNA]</scope>
    <source>
        <strain evidence="3">JCM 18401</strain>
    </source>
</reference>
<evidence type="ECO:0000256" key="1">
    <source>
        <dbReference type="SAM" id="MobiDB-lite"/>
    </source>
</evidence>
<evidence type="ECO:0000313" key="3">
    <source>
        <dbReference type="Proteomes" id="UP001499988"/>
    </source>
</evidence>
<evidence type="ECO:0000313" key="2">
    <source>
        <dbReference type="EMBL" id="GAA4888325.1"/>
    </source>
</evidence>
<accession>A0ABP9EVU7</accession>